<dbReference type="OrthoDB" id="9805202at2"/>
<dbReference type="AlphaFoldDB" id="A0A073IG18"/>
<comment type="caution">
    <text evidence="7">The sequence shown here is derived from an EMBL/GenBank/DDBJ whole genome shotgun (WGS) entry which is preliminary data.</text>
</comment>
<dbReference type="PANTHER" id="PTHR30600">
    <property type="entry name" value="CYTOCHROME C PEROXIDASE-RELATED"/>
    <property type="match status" value="1"/>
</dbReference>
<reference evidence="7 8" key="1">
    <citation type="submission" date="2014-01" db="EMBL/GenBank/DDBJ databases">
        <title>Sulfitobacter donghicola JCM 14565 Genome Sequencing.</title>
        <authorList>
            <person name="Lai Q."/>
            <person name="Hong Z."/>
        </authorList>
    </citation>
    <scope>NUCLEOTIDE SEQUENCE [LARGE SCALE GENOMIC DNA]</scope>
    <source>
        <strain evidence="7 8">JCM 14565</strain>
    </source>
</reference>
<dbReference type="GO" id="GO:0009055">
    <property type="term" value="F:electron transfer activity"/>
    <property type="evidence" value="ECO:0007669"/>
    <property type="project" value="InterPro"/>
</dbReference>
<evidence type="ECO:0000256" key="1">
    <source>
        <dbReference type="ARBA" id="ARBA00022617"/>
    </source>
</evidence>
<feature type="signal peptide" evidence="5">
    <location>
        <begin position="1"/>
        <end position="22"/>
    </location>
</feature>
<keyword evidence="1 4" id="KW-0349">Heme</keyword>
<dbReference type="EMBL" id="JAMC01000005">
    <property type="protein sequence ID" value="KEJ88719.1"/>
    <property type="molecule type" value="Genomic_DNA"/>
</dbReference>
<keyword evidence="3 4" id="KW-0408">Iron</keyword>
<keyword evidence="8" id="KW-1185">Reference proteome</keyword>
<dbReference type="InterPro" id="IPR051395">
    <property type="entry name" value="Cytochrome_c_Peroxidase/MauG"/>
</dbReference>
<proteinExistence type="predicted"/>
<dbReference type="InterPro" id="IPR009056">
    <property type="entry name" value="Cyt_c-like_dom"/>
</dbReference>
<dbReference type="PROSITE" id="PS51007">
    <property type="entry name" value="CYTC"/>
    <property type="match status" value="1"/>
</dbReference>
<dbReference type="PIRSF" id="PIRSF028099">
    <property type="entry name" value="DUF1111"/>
    <property type="match status" value="1"/>
</dbReference>
<dbReference type="Gene3D" id="1.10.760.10">
    <property type="entry name" value="Cytochrome c-like domain"/>
    <property type="match status" value="1"/>
</dbReference>
<dbReference type="PANTHER" id="PTHR30600:SF4">
    <property type="entry name" value="CYTOCHROME C DOMAIN-CONTAINING PROTEIN"/>
    <property type="match status" value="1"/>
</dbReference>
<keyword evidence="2 4" id="KW-0479">Metal-binding</keyword>
<dbReference type="GO" id="GO:0004130">
    <property type="term" value="F:cytochrome-c peroxidase activity"/>
    <property type="evidence" value="ECO:0007669"/>
    <property type="project" value="TreeGrafter"/>
</dbReference>
<evidence type="ECO:0000256" key="3">
    <source>
        <dbReference type="ARBA" id="ARBA00023004"/>
    </source>
</evidence>
<dbReference type="GO" id="GO:0020037">
    <property type="term" value="F:heme binding"/>
    <property type="evidence" value="ECO:0007669"/>
    <property type="project" value="InterPro"/>
</dbReference>
<keyword evidence="5" id="KW-0732">Signal</keyword>
<gene>
    <name evidence="7" type="ORF">DSW25_13765</name>
</gene>
<dbReference type="STRING" id="1300350.Z948_2227"/>
<evidence type="ECO:0000259" key="6">
    <source>
        <dbReference type="PROSITE" id="PS51007"/>
    </source>
</evidence>
<evidence type="ECO:0000256" key="2">
    <source>
        <dbReference type="ARBA" id="ARBA00022723"/>
    </source>
</evidence>
<dbReference type="Pfam" id="PF06537">
    <property type="entry name" value="DHOR"/>
    <property type="match status" value="1"/>
</dbReference>
<sequence>MTMRHVGLLSFFLTAAGSPVFADGWGEPHLDIVPRTQVEAERISNATASTDTFETAEKFETHPAGKATKFGIKTKDAFSFASANMTFERELDFKVGNGFFRKLWVTAPASTVSSDGLGPLFNARACQRCHIKDGRGHPPEDHSDTGVSMFLRVSIPKSFSDLDDETLKYLANAPEPTYGTQLQDKSIAGIPAEGRMEISYETVSVTMGDGSTVDLRKPTYTFTDVAYGDLHPQTQLSPRVTPQMIGLGLLEAIPEADILALADPDDADGDGISGKANRVWSGEFDQWMLGRFGLKAGAPTIKAQSAGAFSGDLGLSTSLHPAGWGECTGAQSDCRLAPDGSSPTDQLEVSDEVLDLVTFYSRNLAVPARRDLDDPQVLRGKELFYQTGCVSCHQPKFVTHRLENQPEQSFQLIWPYSDMLLHDMGEGLADNRPEWEATGREWRTAPLWGIGLTQTVSGHTNFLHDGRARSLLEAILWHGGEAEPARETVRQMSAEDRDALITYLESL</sequence>
<dbReference type="InterPro" id="IPR036909">
    <property type="entry name" value="Cyt_c-like_dom_sf"/>
</dbReference>
<evidence type="ECO:0000313" key="8">
    <source>
        <dbReference type="Proteomes" id="UP000027734"/>
    </source>
</evidence>
<feature type="chain" id="PRO_5001691518" evidence="5">
    <location>
        <begin position="23"/>
        <end position="507"/>
    </location>
</feature>
<feature type="domain" description="Cytochrome c" evidence="6">
    <location>
        <begin position="375"/>
        <end position="507"/>
    </location>
</feature>
<evidence type="ECO:0000256" key="4">
    <source>
        <dbReference type="PROSITE-ProRule" id="PRU00433"/>
    </source>
</evidence>
<dbReference type="Proteomes" id="UP000027734">
    <property type="component" value="Unassembled WGS sequence"/>
</dbReference>
<protein>
    <submittedName>
        <fullName evidence="7">Thiol oxidoreductase</fullName>
    </submittedName>
</protein>
<dbReference type="eggNOG" id="COG3488">
    <property type="taxonomic scope" value="Bacteria"/>
</dbReference>
<dbReference type="InterPro" id="IPR010538">
    <property type="entry name" value="DHOR"/>
</dbReference>
<organism evidence="7 8">
    <name type="scientific">Sulfitobacter donghicola DSW-25 = KCTC 12864 = JCM 14565</name>
    <dbReference type="NCBI Taxonomy" id="1300350"/>
    <lineage>
        <taxon>Bacteria</taxon>
        <taxon>Pseudomonadati</taxon>
        <taxon>Pseudomonadota</taxon>
        <taxon>Alphaproteobacteria</taxon>
        <taxon>Rhodobacterales</taxon>
        <taxon>Roseobacteraceae</taxon>
        <taxon>Sulfitobacter</taxon>
    </lineage>
</organism>
<evidence type="ECO:0000256" key="5">
    <source>
        <dbReference type="SAM" id="SignalP"/>
    </source>
</evidence>
<evidence type="ECO:0000313" key="7">
    <source>
        <dbReference type="EMBL" id="KEJ88719.1"/>
    </source>
</evidence>
<accession>A0A073IG18</accession>
<dbReference type="SUPFAM" id="SSF46626">
    <property type="entry name" value="Cytochrome c"/>
    <property type="match status" value="1"/>
</dbReference>
<name>A0A073IG18_9RHOB</name>
<dbReference type="GO" id="GO:0046872">
    <property type="term" value="F:metal ion binding"/>
    <property type="evidence" value="ECO:0007669"/>
    <property type="project" value="UniProtKB-KW"/>
</dbReference>